<keyword evidence="3" id="KW-1185">Reference proteome</keyword>
<evidence type="ECO:0000313" key="2">
    <source>
        <dbReference type="EMBL" id="RNF51628.1"/>
    </source>
</evidence>
<organism evidence="2 3">
    <name type="scientific">Marinomonas hwangdonensis</name>
    <dbReference type="NCBI Taxonomy" id="1053647"/>
    <lineage>
        <taxon>Bacteria</taxon>
        <taxon>Pseudomonadati</taxon>
        <taxon>Pseudomonadota</taxon>
        <taxon>Gammaproteobacteria</taxon>
        <taxon>Oceanospirillales</taxon>
        <taxon>Oceanospirillaceae</taxon>
        <taxon>Marinomonas</taxon>
    </lineage>
</organism>
<comment type="caution">
    <text evidence="2">The sequence shown here is derived from an EMBL/GenBank/DDBJ whole genome shotgun (WGS) entry which is preliminary data.</text>
</comment>
<feature type="domain" description="KAP NTPase" evidence="1">
    <location>
        <begin position="19"/>
        <end position="342"/>
    </location>
</feature>
<dbReference type="AlphaFoldDB" id="A0A3M8Q685"/>
<sequence length="516" mass="58607">MSDTVTKAFTDCATKNKRKELAERFTQYLKSRNTKDNAYVVNLNGAWGTGKTYFVTEWKKLVEKQGHIAIKIDAWESDYLNDPLATIIAELLEQIKSNIKNHDARFRNAERNVASAIFNMGKSVLPIGSKVVGRHLFGEAATNEILDLIAAATGSVTNHSAVKGDLNMGDLGLEVASQHKRHKQFTQDFKKQARELVDFALEGNPNKQVFIFIDELDRCRPTYAIEMLETVKHLFDIPDFIFVLSTDTNQLQHSIKAVYGHDFDSHEYLSRFFEQRLTLTELNYFEFLTAEKIFEKEDFEPLPTLPAVNSAEELRAAVALICEQNKYHLSLRRVKQICVQLEMVLDSIELKENTYPILTLIGLVIGNTLYSGKLKLESVLANAQLALKHRPIDKKADISFNSFPVYTLQGNGYTLHDYKSTSTQPKAINSEEIIENCFKGVQQLTSGQGVSTFSFGDDNKHIKFQQDYFKSLKIKPSELYDRLVSLQQKEADGIISHEEQLLRIIDGFNISLEVET</sequence>
<dbReference type="Pfam" id="PF07693">
    <property type="entry name" value="KAP_NTPase"/>
    <property type="match status" value="1"/>
</dbReference>
<proteinExistence type="predicted"/>
<name>A0A3M8Q685_9GAMM</name>
<reference evidence="2 3" key="1">
    <citation type="journal article" date="2012" name="Int. J. Syst. Evol. Microbiol.">
        <title>Marinomonas hwangdonensis sp. nov., isolated from seawater.</title>
        <authorList>
            <person name="Jung Y.T."/>
            <person name="Oh T.K."/>
            <person name="Yoon J.H."/>
        </authorList>
    </citation>
    <scope>NUCLEOTIDE SEQUENCE [LARGE SCALE GENOMIC DNA]</scope>
    <source>
        <strain evidence="2 3">HDW-15</strain>
    </source>
</reference>
<dbReference type="EMBL" id="RIZG01000003">
    <property type="protein sequence ID" value="RNF51628.1"/>
    <property type="molecule type" value="Genomic_DNA"/>
</dbReference>
<gene>
    <name evidence="2" type="ORF">EBI00_06970</name>
</gene>
<evidence type="ECO:0000313" key="3">
    <source>
        <dbReference type="Proteomes" id="UP000280507"/>
    </source>
</evidence>
<accession>A0A3M8Q685</accession>
<protein>
    <recommendedName>
        <fullName evidence="1">KAP NTPase domain-containing protein</fullName>
    </recommendedName>
</protein>
<dbReference type="InterPro" id="IPR011646">
    <property type="entry name" value="KAP_P-loop"/>
</dbReference>
<dbReference type="OrthoDB" id="88903at2"/>
<dbReference type="RefSeq" id="WP_123095200.1">
    <property type="nucleotide sequence ID" value="NZ_RIZG01000003.1"/>
</dbReference>
<dbReference type="Proteomes" id="UP000280507">
    <property type="component" value="Unassembled WGS sequence"/>
</dbReference>
<dbReference type="InterPro" id="IPR027417">
    <property type="entry name" value="P-loop_NTPase"/>
</dbReference>
<dbReference type="SUPFAM" id="SSF52540">
    <property type="entry name" value="P-loop containing nucleoside triphosphate hydrolases"/>
    <property type="match status" value="1"/>
</dbReference>
<evidence type="ECO:0000259" key="1">
    <source>
        <dbReference type="Pfam" id="PF07693"/>
    </source>
</evidence>
<dbReference type="Gene3D" id="3.40.50.300">
    <property type="entry name" value="P-loop containing nucleotide triphosphate hydrolases"/>
    <property type="match status" value="1"/>
</dbReference>